<dbReference type="PANTHER" id="PTHR11662:SF285">
    <property type="entry name" value="HEXURONATE TRANSPORTER"/>
    <property type="match status" value="1"/>
</dbReference>
<feature type="transmembrane region" description="Helical" evidence="5">
    <location>
        <begin position="172"/>
        <end position="191"/>
    </location>
</feature>
<dbReference type="SUPFAM" id="SSF103473">
    <property type="entry name" value="MFS general substrate transporter"/>
    <property type="match status" value="1"/>
</dbReference>
<evidence type="ECO:0000256" key="3">
    <source>
        <dbReference type="ARBA" id="ARBA00022989"/>
    </source>
</evidence>
<dbReference type="PROSITE" id="PS50850">
    <property type="entry name" value="MFS"/>
    <property type="match status" value="1"/>
</dbReference>
<keyword evidence="3 5" id="KW-1133">Transmembrane helix</keyword>
<dbReference type="Gene3D" id="1.20.1250.20">
    <property type="entry name" value="MFS general substrate transporter like domains"/>
    <property type="match status" value="2"/>
</dbReference>
<dbReference type="EMBL" id="CP023004">
    <property type="protein sequence ID" value="AWI09704.1"/>
    <property type="molecule type" value="Genomic_DNA"/>
</dbReference>
<feature type="transmembrane region" description="Helical" evidence="5">
    <location>
        <begin position="355"/>
        <end position="379"/>
    </location>
</feature>
<feature type="transmembrane region" description="Helical" evidence="5">
    <location>
        <begin position="385"/>
        <end position="405"/>
    </location>
</feature>
<dbReference type="KEGG" id="elut:CKA38_10975"/>
<evidence type="ECO:0000256" key="2">
    <source>
        <dbReference type="ARBA" id="ARBA00022692"/>
    </source>
</evidence>
<comment type="subcellular location">
    <subcellularLocation>
        <location evidence="1">Membrane</location>
        <topology evidence="1">Multi-pass membrane protein</topology>
    </subcellularLocation>
</comment>
<dbReference type="InterPro" id="IPR020846">
    <property type="entry name" value="MFS_dom"/>
</dbReference>
<feature type="domain" description="Major facilitator superfamily (MFS) profile" evidence="6">
    <location>
        <begin position="18"/>
        <end position="409"/>
    </location>
</feature>
<proteinExistence type="predicted"/>
<dbReference type="InterPro" id="IPR011701">
    <property type="entry name" value="MFS"/>
</dbReference>
<feature type="transmembrane region" description="Helical" evidence="5">
    <location>
        <begin position="255"/>
        <end position="277"/>
    </location>
</feature>
<organism evidence="7 8">
    <name type="scientific">Ereboglobus luteus</name>
    <dbReference type="NCBI Taxonomy" id="1796921"/>
    <lineage>
        <taxon>Bacteria</taxon>
        <taxon>Pseudomonadati</taxon>
        <taxon>Verrucomicrobiota</taxon>
        <taxon>Opitutia</taxon>
        <taxon>Opitutales</taxon>
        <taxon>Opitutaceae</taxon>
        <taxon>Ereboglobus</taxon>
    </lineage>
</organism>
<dbReference type="Proteomes" id="UP000244896">
    <property type="component" value="Chromosome"/>
</dbReference>
<dbReference type="GO" id="GO:0015134">
    <property type="term" value="F:hexuronate transmembrane transporter activity"/>
    <property type="evidence" value="ECO:0007669"/>
    <property type="project" value="TreeGrafter"/>
</dbReference>
<dbReference type="InterPro" id="IPR050382">
    <property type="entry name" value="MFS_Na/Anion_cotransporter"/>
</dbReference>
<evidence type="ECO:0000313" key="8">
    <source>
        <dbReference type="Proteomes" id="UP000244896"/>
    </source>
</evidence>
<name>A0A2U8E575_9BACT</name>
<feature type="transmembrane region" description="Helical" evidence="5">
    <location>
        <begin position="113"/>
        <end position="136"/>
    </location>
</feature>
<feature type="transmembrane region" description="Helical" evidence="5">
    <location>
        <begin position="12"/>
        <end position="31"/>
    </location>
</feature>
<dbReference type="Pfam" id="PF07690">
    <property type="entry name" value="MFS_1"/>
    <property type="match status" value="1"/>
</dbReference>
<protein>
    <recommendedName>
        <fullName evidence="6">Major facilitator superfamily (MFS) profile domain-containing protein</fullName>
    </recommendedName>
</protein>
<keyword evidence="4 5" id="KW-0472">Membrane</keyword>
<feature type="transmembrane region" description="Helical" evidence="5">
    <location>
        <begin position="321"/>
        <end position="343"/>
    </location>
</feature>
<dbReference type="RefSeq" id="WP_108825517.1">
    <property type="nucleotide sequence ID" value="NZ_CP023004.1"/>
</dbReference>
<evidence type="ECO:0000256" key="5">
    <source>
        <dbReference type="SAM" id="Phobius"/>
    </source>
</evidence>
<evidence type="ECO:0000256" key="1">
    <source>
        <dbReference type="ARBA" id="ARBA00004141"/>
    </source>
</evidence>
<feature type="transmembrane region" description="Helical" evidence="5">
    <location>
        <begin position="148"/>
        <end position="166"/>
    </location>
</feature>
<dbReference type="InterPro" id="IPR036259">
    <property type="entry name" value="MFS_trans_sf"/>
</dbReference>
<feature type="transmembrane region" description="Helical" evidence="5">
    <location>
        <begin position="54"/>
        <end position="71"/>
    </location>
</feature>
<dbReference type="AlphaFoldDB" id="A0A2U8E575"/>
<evidence type="ECO:0000259" key="6">
    <source>
        <dbReference type="PROSITE" id="PS50850"/>
    </source>
</evidence>
<sequence length="415" mass="45649">MPQVPQQQPRIPFRAWYILALAGMAGMMYYLDRQTLSVLKTTLKGVFGWSDIEYGWLTAIFMVPYTIGYFFAGRLIDRFGTRVMMPVFLCTMSAVTLLTASSSQLWQFAACRMALGFAGAGVVPMVMVTIVTWFPHDRRGTANMFSKPFSSAGNILVTPLAVSLATAFGWRWAFIVPGLTGVALALMWIMADRNPPQYTAPAATSPVASASSSLASLLRNRTLWGLILARAISDPLWFFLMFWQPGYLQEELDMSFAKLGWVGWIPFAVSLVMNMVLSRFSDVLIDRGWTPQKGRLRLLQLTACLSPAMIIMPFVTSHAGVIAILCVVQAMALVWFNLTNLLMADVMPRHQVGTCVGIINACGAGTGALVNFTAGWLLAQFGYPALFIAGALLHPLAAGVLWWFYQRRPGSAAVQ</sequence>
<dbReference type="PANTHER" id="PTHR11662">
    <property type="entry name" value="SOLUTE CARRIER FAMILY 17"/>
    <property type="match status" value="1"/>
</dbReference>
<keyword evidence="8" id="KW-1185">Reference proteome</keyword>
<dbReference type="GO" id="GO:0016020">
    <property type="term" value="C:membrane"/>
    <property type="evidence" value="ECO:0007669"/>
    <property type="project" value="UniProtKB-SubCell"/>
</dbReference>
<accession>A0A2U8E575</accession>
<feature type="transmembrane region" description="Helical" evidence="5">
    <location>
        <begin position="83"/>
        <end position="101"/>
    </location>
</feature>
<feature type="transmembrane region" description="Helical" evidence="5">
    <location>
        <begin position="298"/>
        <end position="315"/>
    </location>
</feature>
<feature type="transmembrane region" description="Helical" evidence="5">
    <location>
        <begin position="223"/>
        <end position="243"/>
    </location>
</feature>
<reference evidence="7 8" key="1">
    <citation type="journal article" date="2018" name="Syst. Appl. Microbiol.">
        <title>Ereboglobus luteus gen. nov. sp. nov. from cockroach guts, and new insights into the oxygen relationship of the genera Opitutus and Didymococcus (Verrucomicrobia: Opitutaceae).</title>
        <authorList>
            <person name="Tegtmeier D."/>
            <person name="Belitz A."/>
            <person name="Radek R."/>
            <person name="Heimerl T."/>
            <person name="Brune A."/>
        </authorList>
    </citation>
    <scope>NUCLEOTIDE SEQUENCE [LARGE SCALE GENOMIC DNA]</scope>
    <source>
        <strain evidence="7 8">Ho45</strain>
    </source>
</reference>
<gene>
    <name evidence="7" type="ORF">CKA38_10975</name>
</gene>
<dbReference type="OrthoDB" id="9794076at2"/>
<evidence type="ECO:0000256" key="4">
    <source>
        <dbReference type="ARBA" id="ARBA00023136"/>
    </source>
</evidence>
<evidence type="ECO:0000313" key="7">
    <source>
        <dbReference type="EMBL" id="AWI09704.1"/>
    </source>
</evidence>
<keyword evidence="2 5" id="KW-0812">Transmembrane</keyword>